<feature type="compositionally biased region" description="Polar residues" evidence="2">
    <location>
        <begin position="112"/>
        <end position="124"/>
    </location>
</feature>
<organism evidence="4 5">
    <name type="scientific">Rhipicephalus sanguineus</name>
    <name type="common">Brown dog tick</name>
    <name type="synonym">Ixodes sanguineus</name>
    <dbReference type="NCBI Taxonomy" id="34632"/>
    <lineage>
        <taxon>Eukaryota</taxon>
        <taxon>Metazoa</taxon>
        <taxon>Ecdysozoa</taxon>
        <taxon>Arthropoda</taxon>
        <taxon>Chelicerata</taxon>
        <taxon>Arachnida</taxon>
        <taxon>Acari</taxon>
        <taxon>Parasitiformes</taxon>
        <taxon>Ixodida</taxon>
        <taxon>Ixodoidea</taxon>
        <taxon>Ixodidae</taxon>
        <taxon>Rhipicephalinae</taxon>
        <taxon>Rhipicephalus</taxon>
        <taxon>Rhipicephalus</taxon>
    </lineage>
</organism>
<evidence type="ECO:0000313" key="4">
    <source>
        <dbReference type="EMBL" id="KAH7961429.1"/>
    </source>
</evidence>
<evidence type="ECO:0000256" key="1">
    <source>
        <dbReference type="PROSITE-ProRule" id="PRU00042"/>
    </source>
</evidence>
<reference evidence="4" key="1">
    <citation type="journal article" date="2020" name="Cell">
        <title>Large-Scale Comparative Analyses of Tick Genomes Elucidate Their Genetic Diversity and Vector Capacities.</title>
        <authorList>
            <consortium name="Tick Genome and Microbiome Consortium (TIGMIC)"/>
            <person name="Jia N."/>
            <person name="Wang J."/>
            <person name="Shi W."/>
            <person name="Du L."/>
            <person name="Sun Y."/>
            <person name="Zhan W."/>
            <person name="Jiang J.F."/>
            <person name="Wang Q."/>
            <person name="Zhang B."/>
            <person name="Ji P."/>
            <person name="Bell-Sakyi L."/>
            <person name="Cui X.M."/>
            <person name="Yuan T.T."/>
            <person name="Jiang B.G."/>
            <person name="Yang W.F."/>
            <person name="Lam T.T."/>
            <person name="Chang Q.C."/>
            <person name="Ding S.J."/>
            <person name="Wang X.J."/>
            <person name="Zhu J.G."/>
            <person name="Ruan X.D."/>
            <person name="Zhao L."/>
            <person name="Wei J.T."/>
            <person name="Ye R.Z."/>
            <person name="Que T.C."/>
            <person name="Du C.H."/>
            <person name="Zhou Y.H."/>
            <person name="Cheng J.X."/>
            <person name="Dai P.F."/>
            <person name="Guo W.B."/>
            <person name="Han X.H."/>
            <person name="Huang E.J."/>
            <person name="Li L.F."/>
            <person name="Wei W."/>
            <person name="Gao Y.C."/>
            <person name="Liu J.Z."/>
            <person name="Shao H.Z."/>
            <person name="Wang X."/>
            <person name="Wang C.C."/>
            <person name="Yang T.C."/>
            <person name="Huo Q.B."/>
            <person name="Li W."/>
            <person name="Chen H.Y."/>
            <person name="Chen S.E."/>
            <person name="Zhou L.G."/>
            <person name="Ni X.B."/>
            <person name="Tian J.H."/>
            <person name="Sheng Y."/>
            <person name="Liu T."/>
            <person name="Pan Y.S."/>
            <person name="Xia L.Y."/>
            <person name="Li J."/>
            <person name="Zhao F."/>
            <person name="Cao W.C."/>
        </authorList>
    </citation>
    <scope>NUCLEOTIDE SEQUENCE</scope>
    <source>
        <strain evidence="4">Rsan-2018</strain>
    </source>
</reference>
<dbReference type="PROSITE" id="PS50157">
    <property type="entry name" value="ZINC_FINGER_C2H2_2"/>
    <property type="match status" value="1"/>
</dbReference>
<keyword evidence="1" id="KW-0479">Metal-binding</keyword>
<comment type="caution">
    <text evidence="4">The sequence shown here is derived from an EMBL/GenBank/DDBJ whole genome shotgun (WGS) entry which is preliminary data.</text>
</comment>
<feature type="region of interest" description="Disordered" evidence="2">
    <location>
        <begin position="1"/>
        <end position="22"/>
    </location>
</feature>
<feature type="region of interest" description="Disordered" evidence="2">
    <location>
        <begin position="102"/>
        <end position="297"/>
    </location>
</feature>
<dbReference type="SUPFAM" id="SSF57667">
    <property type="entry name" value="beta-beta-alpha zinc fingers"/>
    <property type="match status" value="1"/>
</dbReference>
<accession>A0A9D4PZ23</accession>
<feature type="domain" description="C2H2-type" evidence="3">
    <location>
        <begin position="110"/>
        <end position="137"/>
    </location>
</feature>
<dbReference type="Proteomes" id="UP000821837">
    <property type="component" value="Chromosome 3"/>
</dbReference>
<evidence type="ECO:0000259" key="3">
    <source>
        <dbReference type="PROSITE" id="PS50157"/>
    </source>
</evidence>
<keyword evidence="5" id="KW-1185">Reference proteome</keyword>
<keyword evidence="1" id="KW-0863">Zinc-finger</keyword>
<dbReference type="VEuPathDB" id="VectorBase:RSAN_030561"/>
<evidence type="ECO:0000256" key="2">
    <source>
        <dbReference type="SAM" id="MobiDB-lite"/>
    </source>
</evidence>
<name>A0A9D4PZ23_RHISA</name>
<sequence length="380" mass="40731">MLPTTVRTTATPPPGQERQPEREDTTLTLFFPLPPTFQCCEDGCAAAYNPAVWTSRRQSLQRHLEAEHGVRIRRTVNVCTICGDTLGLRPTTHACLVNRPAGAPPPAHRHQCSTCSRSFTTRRGLQNHEQRHRREEALARQNAAAGAPPTRSSTNAGLARTGHCSGAALAGGHPFPRWSGEEDLPGELDQPQQDTVSPTSSTASENLSQVAPPTPLLSGAEDQTGEPADQAADTSSSDQYESPAAEDPQELTGQTAGPAVERPASPEATAPRGNDQGDGSTYGTQEEAADSMGPEGGASVLAEETAELRALSRLPVADEQWARQLQNLDTPPSNVCNLVVYEMMIREELIYNKQIDAFVGEVDMGPELLNIGPSSKTKSW</sequence>
<evidence type="ECO:0000313" key="5">
    <source>
        <dbReference type="Proteomes" id="UP000821837"/>
    </source>
</evidence>
<dbReference type="InterPro" id="IPR013087">
    <property type="entry name" value="Znf_C2H2_type"/>
</dbReference>
<feature type="compositionally biased region" description="Low complexity" evidence="2">
    <location>
        <begin position="1"/>
        <end position="10"/>
    </location>
</feature>
<dbReference type="InterPro" id="IPR036236">
    <property type="entry name" value="Znf_C2H2_sf"/>
</dbReference>
<dbReference type="AlphaFoldDB" id="A0A9D4PZ23"/>
<dbReference type="SMART" id="SM00355">
    <property type="entry name" value="ZnF_C2H2"/>
    <property type="match status" value="2"/>
</dbReference>
<feature type="compositionally biased region" description="Polar residues" evidence="2">
    <location>
        <begin position="190"/>
        <end position="211"/>
    </location>
</feature>
<dbReference type="PROSITE" id="PS00028">
    <property type="entry name" value="ZINC_FINGER_C2H2_1"/>
    <property type="match status" value="1"/>
</dbReference>
<keyword evidence="1" id="KW-0862">Zinc</keyword>
<proteinExistence type="predicted"/>
<reference evidence="4" key="2">
    <citation type="submission" date="2021-09" db="EMBL/GenBank/DDBJ databases">
        <authorList>
            <person name="Jia N."/>
            <person name="Wang J."/>
            <person name="Shi W."/>
            <person name="Du L."/>
            <person name="Sun Y."/>
            <person name="Zhan W."/>
            <person name="Jiang J."/>
            <person name="Wang Q."/>
            <person name="Zhang B."/>
            <person name="Ji P."/>
            <person name="Sakyi L.B."/>
            <person name="Cui X."/>
            <person name="Yuan T."/>
            <person name="Jiang B."/>
            <person name="Yang W."/>
            <person name="Lam T.T.-Y."/>
            <person name="Chang Q."/>
            <person name="Ding S."/>
            <person name="Wang X."/>
            <person name="Zhu J."/>
            <person name="Ruan X."/>
            <person name="Zhao L."/>
            <person name="Wei J."/>
            <person name="Que T."/>
            <person name="Du C."/>
            <person name="Cheng J."/>
            <person name="Dai P."/>
            <person name="Han X."/>
            <person name="Huang E."/>
            <person name="Gao Y."/>
            <person name="Liu J."/>
            <person name="Shao H."/>
            <person name="Ye R."/>
            <person name="Li L."/>
            <person name="Wei W."/>
            <person name="Wang X."/>
            <person name="Wang C."/>
            <person name="Huo Q."/>
            <person name="Li W."/>
            <person name="Guo W."/>
            <person name="Chen H."/>
            <person name="Chen S."/>
            <person name="Zhou L."/>
            <person name="Zhou L."/>
            <person name="Ni X."/>
            <person name="Tian J."/>
            <person name="Zhou Y."/>
            <person name="Sheng Y."/>
            <person name="Liu T."/>
            <person name="Pan Y."/>
            <person name="Xia L."/>
            <person name="Li J."/>
            <person name="Zhao F."/>
            <person name="Cao W."/>
        </authorList>
    </citation>
    <scope>NUCLEOTIDE SEQUENCE</scope>
    <source>
        <strain evidence="4">Rsan-2018</strain>
        <tissue evidence="4">Larvae</tissue>
    </source>
</reference>
<dbReference type="EMBL" id="JABSTV010001249">
    <property type="protein sequence ID" value="KAH7961429.1"/>
    <property type="molecule type" value="Genomic_DNA"/>
</dbReference>
<gene>
    <name evidence="4" type="ORF">HPB52_009047</name>
</gene>
<dbReference type="GO" id="GO:0008270">
    <property type="term" value="F:zinc ion binding"/>
    <property type="evidence" value="ECO:0007669"/>
    <property type="project" value="UniProtKB-KW"/>
</dbReference>
<feature type="compositionally biased region" description="Basic and acidic residues" evidence="2">
    <location>
        <begin position="126"/>
        <end position="138"/>
    </location>
</feature>
<protein>
    <recommendedName>
        <fullName evidence="3">C2H2-type domain-containing protein</fullName>
    </recommendedName>
</protein>